<name>A0ABP5RNJ2_9ACTN</name>
<gene>
    <name evidence="2" type="ORF">GCM10010430_62400</name>
</gene>
<protein>
    <submittedName>
        <fullName evidence="2">Uncharacterized protein</fullName>
    </submittedName>
</protein>
<reference evidence="3" key="1">
    <citation type="journal article" date="2019" name="Int. J. Syst. Evol. Microbiol.">
        <title>The Global Catalogue of Microorganisms (GCM) 10K type strain sequencing project: providing services to taxonomists for standard genome sequencing and annotation.</title>
        <authorList>
            <consortium name="The Broad Institute Genomics Platform"/>
            <consortium name="The Broad Institute Genome Sequencing Center for Infectious Disease"/>
            <person name="Wu L."/>
            <person name="Ma J."/>
        </authorList>
    </citation>
    <scope>NUCLEOTIDE SEQUENCE [LARGE SCALE GENOMIC DNA]</scope>
    <source>
        <strain evidence="3">JCM 7356</strain>
    </source>
</reference>
<organism evidence="2 3">
    <name type="scientific">Kitasatospora cystarginea</name>
    <dbReference type="NCBI Taxonomy" id="58350"/>
    <lineage>
        <taxon>Bacteria</taxon>
        <taxon>Bacillati</taxon>
        <taxon>Actinomycetota</taxon>
        <taxon>Actinomycetes</taxon>
        <taxon>Kitasatosporales</taxon>
        <taxon>Streptomycetaceae</taxon>
        <taxon>Kitasatospora</taxon>
    </lineage>
</organism>
<evidence type="ECO:0000313" key="2">
    <source>
        <dbReference type="EMBL" id="GAA2268591.1"/>
    </source>
</evidence>
<feature type="region of interest" description="Disordered" evidence="1">
    <location>
        <begin position="206"/>
        <end position="230"/>
    </location>
</feature>
<dbReference type="RefSeq" id="WP_344639887.1">
    <property type="nucleotide sequence ID" value="NZ_BAAATR010000037.1"/>
</dbReference>
<evidence type="ECO:0000256" key="1">
    <source>
        <dbReference type="SAM" id="MobiDB-lite"/>
    </source>
</evidence>
<evidence type="ECO:0000313" key="3">
    <source>
        <dbReference type="Proteomes" id="UP001500305"/>
    </source>
</evidence>
<dbReference type="Proteomes" id="UP001500305">
    <property type="component" value="Unassembled WGS sequence"/>
</dbReference>
<proteinExistence type="predicted"/>
<comment type="caution">
    <text evidence="2">The sequence shown here is derived from an EMBL/GenBank/DDBJ whole genome shotgun (WGS) entry which is preliminary data.</text>
</comment>
<keyword evidence="3" id="KW-1185">Reference proteome</keyword>
<dbReference type="EMBL" id="BAAATR010000037">
    <property type="protein sequence ID" value="GAA2268591.1"/>
    <property type="molecule type" value="Genomic_DNA"/>
</dbReference>
<sequence>MGNYTDYTATGMDEEDALFLAERDRVDTPPAPTDAPTPGFSRFLVEIDGSAEEYTERLRSLLGAALDRAVAAMDLDHLDDPDSLELDLTVRHVPEWFAALCTHSGTEQPAPDFARAGAARFTAAGHGSGWRLSGWLERFDWDSTFRTWEWWDITRTDERTLSIWVNAHGEDFFACDDLRWAAYTSGAVKVTGPVLVDAAEWRAQRGRAGSGWPPAAAPGSLSAHGRIGEP</sequence>
<accession>A0ABP5RNJ2</accession>